<proteinExistence type="predicted"/>
<dbReference type="EMBL" id="CM040986">
    <property type="protein sequence ID" value="MCJ8738864.1"/>
    <property type="molecule type" value="Genomic_DNA"/>
</dbReference>
<name>A0ACC5YSX3_9TELE</name>
<evidence type="ECO:0000313" key="1">
    <source>
        <dbReference type="EMBL" id="MCJ8738864.1"/>
    </source>
</evidence>
<reference evidence="1" key="1">
    <citation type="submission" date="2020-02" db="EMBL/GenBank/DDBJ databases">
        <title>Genome sequencing of the panga catfish, Pangasius djambal.</title>
        <authorList>
            <person name="Wen M."/>
            <person name="Zahm M."/>
            <person name="Roques C."/>
            <person name="Cabau C."/>
            <person name="Klopp C."/>
            <person name="Donnadieu C."/>
            <person name="Jouanno E."/>
            <person name="Avarre J.-C."/>
            <person name="Campet M."/>
            <person name="Ha T."/>
            <person name="Dugue R."/>
            <person name="Lampietro C."/>
            <person name="Louis A."/>
            <person name="Herpin A."/>
            <person name="Echchiki A."/>
            <person name="Berthelot C."/>
            <person name="Parey E."/>
            <person name="Roest-Crollius H."/>
            <person name="Braasch I."/>
            <person name="Postlethwait J.H."/>
            <person name="Bobe J."/>
            <person name="Montfort J."/>
            <person name="Bouchez O."/>
            <person name="Begum T."/>
            <person name="Schartl M."/>
            <person name="Gustiano R."/>
            <person name="Guiguen Y."/>
        </authorList>
    </citation>
    <scope>NUCLEOTIDE SEQUENCE</scope>
    <source>
        <strain evidence="1">Pdj_M5554</strain>
    </source>
</reference>
<feature type="non-terminal residue" evidence="1">
    <location>
        <position position="1"/>
    </location>
</feature>
<organism evidence="1 2">
    <name type="scientific">Pangasius djambal</name>
    <dbReference type="NCBI Taxonomy" id="1691987"/>
    <lineage>
        <taxon>Eukaryota</taxon>
        <taxon>Metazoa</taxon>
        <taxon>Chordata</taxon>
        <taxon>Craniata</taxon>
        <taxon>Vertebrata</taxon>
        <taxon>Euteleostomi</taxon>
        <taxon>Actinopterygii</taxon>
        <taxon>Neopterygii</taxon>
        <taxon>Teleostei</taxon>
        <taxon>Ostariophysi</taxon>
        <taxon>Siluriformes</taxon>
        <taxon>Pangasiidae</taxon>
        <taxon>Pangasius</taxon>
    </lineage>
</organism>
<accession>A0ACC5YSX3</accession>
<sequence length="69" mass="7283">GGRGSEENGGIPNPRLEEVGNTTDVSEDEGFLSDSCLALLLISRFPLLIVSEVSPELLLPSLSFFSSSS</sequence>
<keyword evidence="2" id="KW-1185">Reference proteome</keyword>
<dbReference type="Proteomes" id="UP000830395">
    <property type="component" value="Chromosome 12"/>
</dbReference>
<protein>
    <submittedName>
        <fullName evidence="1">Uncharacterized protein</fullName>
    </submittedName>
</protein>
<comment type="caution">
    <text evidence="1">The sequence shown here is derived from an EMBL/GenBank/DDBJ whole genome shotgun (WGS) entry which is preliminary data.</text>
</comment>
<evidence type="ECO:0000313" key="2">
    <source>
        <dbReference type="Proteomes" id="UP000830395"/>
    </source>
</evidence>
<gene>
    <name evidence="1" type="ORF">PDJAM_G00040710</name>
</gene>